<dbReference type="GeneID" id="136813120"/>
<keyword evidence="9" id="KW-1185">Reference proteome</keyword>
<evidence type="ECO:0000256" key="4">
    <source>
        <dbReference type="ARBA" id="ARBA00023125"/>
    </source>
</evidence>
<feature type="compositionally biased region" description="Low complexity" evidence="6">
    <location>
        <begin position="475"/>
        <end position="491"/>
    </location>
</feature>
<feature type="compositionally biased region" description="Pro residues" evidence="6">
    <location>
        <begin position="361"/>
        <end position="373"/>
    </location>
</feature>
<keyword evidence="1" id="KW-0479">Metal-binding</keyword>
<dbReference type="InterPro" id="IPR006612">
    <property type="entry name" value="THAP_Znf"/>
</dbReference>
<feature type="domain" description="THAP-type" evidence="7">
    <location>
        <begin position="1"/>
        <end position="94"/>
    </location>
</feature>
<dbReference type="AlphaFoldDB" id="A0A7M5WHY0"/>
<feature type="compositionally biased region" description="Low complexity" evidence="6">
    <location>
        <begin position="289"/>
        <end position="302"/>
    </location>
</feature>
<evidence type="ECO:0000313" key="9">
    <source>
        <dbReference type="Proteomes" id="UP000594262"/>
    </source>
</evidence>
<feature type="compositionally biased region" description="Basic and acidic residues" evidence="6">
    <location>
        <begin position="201"/>
        <end position="212"/>
    </location>
</feature>
<evidence type="ECO:0000256" key="3">
    <source>
        <dbReference type="ARBA" id="ARBA00022833"/>
    </source>
</evidence>
<sequence length="742" mass="84778">MTGANCCITGCSVNRKHKDISIFRIPALSQDIELLKWRRDFIRELRKYRLFDAAFKARLRKNTVHICARHFREDQLWHYVSKKQIREGELPSINLPDIIKPRSDEESDSFSSDEEWEMLPPRYCVICYKHVVEKPDRNLVAGHPNILFNVIDEIAVLPFDVPRRSEYICKKCKDLFQKRHKLRYQISEIDDQIYNFITKDEKGKEKATDKQNTDTQPNDEPKTEAEKLIDKIKRSGKDAQKINTENMHDYCQDKKATGTTSVHISKASIAASLKTTNNEKTNAIVNKVSSSTTNEDSSTTNTPIQCSAQSNKRKISLTELHQEIANKRQQQTIAPLPSVSALQPPKFEVPKFYRKKNPHRTPSPPPMETTPPSFPRIVDYRSLSYSNFITPVRIVSKTVNQPSVGGLIIAPKPTSQIIAPKIVNQVIASKPPETFNSKPITKAPSTAQVPSSKISNQTYFVPKIQQIVNTVAINKPQTSSNTTTPTTATSAKPKKHRHMMTQTNPLSMNDQKYPWLNDVGTNAYVVAKWPSSLKYKRCTRDTTSIAIALLRGVHADMARRIWNHEKLKSFILELLIKDIVKECDKYCHDKTPSILRKTYPEDFVHFTYEKLDAELKEHCPMLREIVRRVTTKRSGVPQEEKSFLSHTCMSISLIIKHRQPRMWALQKMLDMLEDGEKKGLPRCLLEQRYIFLPPDIGLPSPKQPSSENTGSEGPMPNGDIEMEEPNKAENRKIDKGLITVST</sequence>
<feature type="region of interest" description="Disordered" evidence="6">
    <location>
        <begin position="695"/>
        <end position="742"/>
    </location>
</feature>
<keyword evidence="3" id="KW-0862">Zinc</keyword>
<feature type="region of interest" description="Disordered" evidence="6">
    <location>
        <begin position="289"/>
        <end position="310"/>
    </location>
</feature>
<dbReference type="SUPFAM" id="SSF57716">
    <property type="entry name" value="Glucocorticoid receptor-like (DNA-binding domain)"/>
    <property type="match status" value="1"/>
</dbReference>
<evidence type="ECO:0000259" key="7">
    <source>
        <dbReference type="PROSITE" id="PS50950"/>
    </source>
</evidence>
<evidence type="ECO:0000256" key="1">
    <source>
        <dbReference type="ARBA" id="ARBA00022723"/>
    </source>
</evidence>
<dbReference type="Proteomes" id="UP000594262">
    <property type="component" value="Unplaced"/>
</dbReference>
<protein>
    <recommendedName>
        <fullName evidence="7">THAP-type domain-containing protein</fullName>
    </recommendedName>
</protein>
<reference evidence="8" key="1">
    <citation type="submission" date="2021-01" db="UniProtKB">
        <authorList>
            <consortium name="EnsemblMetazoa"/>
        </authorList>
    </citation>
    <scope>IDENTIFICATION</scope>
</reference>
<evidence type="ECO:0000256" key="6">
    <source>
        <dbReference type="SAM" id="MobiDB-lite"/>
    </source>
</evidence>
<dbReference type="RefSeq" id="XP_066925749.1">
    <property type="nucleotide sequence ID" value="XM_067069648.1"/>
</dbReference>
<dbReference type="SMART" id="SM00980">
    <property type="entry name" value="THAP"/>
    <property type="match status" value="1"/>
</dbReference>
<dbReference type="EnsemblMetazoa" id="CLYHEMT000195.1">
    <property type="protein sequence ID" value="CLYHEMP000195.1"/>
    <property type="gene ID" value="CLYHEMG000195"/>
</dbReference>
<name>A0A7M5WHY0_9CNID</name>
<evidence type="ECO:0000256" key="5">
    <source>
        <dbReference type="PROSITE-ProRule" id="PRU00309"/>
    </source>
</evidence>
<dbReference type="GO" id="GO:0003677">
    <property type="term" value="F:DNA binding"/>
    <property type="evidence" value="ECO:0007669"/>
    <property type="project" value="UniProtKB-UniRule"/>
</dbReference>
<keyword evidence="4 5" id="KW-0238">DNA-binding</keyword>
<organism evidence="8 9">
    <name type="scientific">Clytia hemisphaerica</name>
    <dbReference type="NCBI Taxonomy" id="252671"/>
    <lineage>
        <taxon>Eukaryota</taxon>
        <taxon>Metazoa</taxon>
        <taxon>Cnidaria</taxon>
        <taxon>Hydrozoa</taxon>
        <taxon>Hydroidolina</taxon>
        <taxon>Leptothecata</taxon>
        <taxon>Obeliida</taxon>
        <taxon>Clytiidae</taxon>
        <taxon>Clytia</taxon>
    </lineage>
</organism>
<feature type="region of interest" description="Disordered" evidence="6">
    <location>
        <begin position="353"/>
        <end position="373"/>
    </location>
</feature>
<evidence type="ECO:0000256" key="2">
    <source>
        <dbReference type="ARBA" id="ARBA00022771"/>
    </source>
</evidence>
<dbReference type="Pfam" id="PF05485">
    <property type="entry name" value="THAP"/>
    <property type="match status" value="1"/>
</dbReference>
<dbReference type="GO" id="GO:0008270">
    <property type="term" value="F:zinc ion binding"/>
    <property type="evidence" value="ECO:0007669"/>
    <property type="project" value="UniProtKB-KW"/>
</dbReference>
<feature type="region of interest" description="Disordered" evidence="6">
    <location>
        <begin position="475"/>
        <end position="497"/>
    </location>
</feature>
<feature type="region of interest" description="Disordered" evidence="6">
    <location>
        <begin position="201"/>
        <end position="225"/>
    </location>
</feature>
<evidence type="ECO:0000313" key="8">
    <source>
        <dbReference type="EnsemblMetazoa" id="CLYHEMP000195.1"/>
    </source>
</evidence>
<dbReference type="PROSITE" id="PS50950">
    <property type="entry name" value="ZF_THAP"/>
    <property type="match status" value="1"/>
</dbReference>
<accession>A0A7M5WHY0</accession>
<keyword evidence="2 5" id="KW-0863">Zinc-finger</keyword>
<proteinExistence type="predicted"/>
<feature type="compositionally biased region" description="Basic and acidic residues" evidence="6">
    <location>
        <begin position="724"/>
        <end position="735"/>
    </location>
</feature>